<keyword evidence="6" id="KW-0808">Transferase</keyword>
<comment type="caution">
    <text evidence="4">The sequence shown here is derived from an EMBL/GenBank/DDBJ whole genome shotgun (WGS) entry which is preliminary data.</text>
</comment>
<sequence>MQSESAVPFRGVDFDSIPVFVDDSDCQEPPRRPRNRQTLVPRSRSGERNVATGQSLERQASQRGFPNLRHRSSAPVSIKIDDDLEMIVSNLRVPARPVRARTVRALPSRAVRPDLPALYLEVGHSRSEHCSCCHQNFAAGDVRLGFIMEPNVIPQWVHLGCLRRARLQAVGAQIAMDPQVMLEHRQKALKDLGRRGRHAREIQPWNYLRAFGHQWDTELVRETVEVSSEEKDIAEVLASLPCEQLDASRDICAICHQTMAEGEIVCYLPCGHFYHVGCIDAWLRIRTTCPLDNREIRSKDIHVANV</sequence>
<reference evidence="5" key="2">
    <citation type="submission" date="2024-04" db="EMBL/GenBank/DDBJ databases">
        <authorList>
            <person name="Chen Y."/>
            <person name="Shah S."/>
            <person name="Dougan E. K."/>
            <person name="Thang M."/>
            <person name="Chan C."/>
        </authorList>
    </citation>
    <scope>NUCLEOTIDE SEQUENCE [LARGE SCALE GENOMIC DNA]</scope>
</reference>
<dbReference type="GO" id="GO:0008168">
    <property type="term" value="F:methyltransferase activity"/>
    <property type="evidence" value="ECO:0007669"/>
    <property type="project" value="UniProtKB-KW"/>
</dbReference>
<dbReference type="InterPro" id="IPR001841">
    <property type="entry name" value="Znf_RING"/>
</dbReference>
<proteinExistence type="predicted"/>
<dbReference type="OrthoDB" id="438722at2759"/>
<keyword evidence="7" id="KW-1185">Reference proteome</keyword>
<dbReference type="GO" id="GO:0008270">
    <property type="term" value="F:zinc ion binding"/>
    <property type="evidence" value="ECO:0007669"/>
    <property type="project" value="UniProtKB-KW"/>
</dbReference>
<evidence type="ECO:0000313" key="5">
    <source>
        <dbReference type="EMBL" id="CAL1164207.1"/>
    </source>
</evidence>
<dbReference type="SUPFAM" id="SSF57716">
    <property type="entry name" value="Glucocorticoid receptor-like (DNA-binding domain)"/>
    <property type="match status" value="1"/>
</dbReference>
<evidence type="ECO:0000256" key="2">
    <source>
        <dbReference type="SAM" id="MobiDB-lite"/>
    </source>
</evidence>
<dbReference type="InterPro" id="IPR051826">
    <property type="entry name" value="E3_ubiquitin-ligase_domain"/>
</dbReference>
<gene>
    <name evidence="4" type="ORF">C1SCF055_LOCUS36057</name>
</gene>
<dbReference type="PANTHER" id="PTHR22765">
    <property type="entry name" value="RING FINGER AND PROTEASE ASSOCIATED DOMAIN-CONTAINING"/>
    <property type="match status" value="1"/>
</dbReference>
<evidence type="ECO:0000313" key="7">
    <source>
        <dbReference type="Proteomes" id="UP001152797"/>
    </source>
</evidence>
<evidence type="ECO:0000259" key="3">
    <source>
        <dbReference type="PROSITE" id="PS50089"/>
    </source>
</evidence>
<dbReference type="GO" id="GO:0006511">
    <property type="term" value="P:ubiquitin-dependent protein catabolic process"/>
    <property type="evidence" value="ECO:0007669"/>
    <property type="project" value="TreeGrafter"/>
</dbReference>
<feature type="compositionally biased region" description="Polar residues" evidence="2">
    <location>
        <begin position="51"/>
        <end position="64"/>
    </location>
</feature>
<dbReference type="EMBL" id="CAMXCT020004937">
    <property type="protein sequence ID" value="CAL1164207.1"/>
    <property type="molecule type" value="Genomic_DNA"/>
</dbReference>
<evidence type="ECO:0000313" key="4">
    <source>
        <dbReference type="EMBL" id="CAI4010832.1"/>
    </source>
</evidence>
<keyword evidence="1" id="KW-0862">Zinc</keyword>
<dbReference type="Proteomes" id="UP001152797">
    <property type="component" value="Unassembled WGS sequence"/>
</dbReference>
<protein>
    <submittedName>
        <fullName evidence="6">Ribosomal RNA large subunit methyltransferase J</fullName>
    </submittedName>
</protein>
<evidence type="ECO:0000256" key="1">
    <source>
        <dbReference type="PROSITE-ProRule" id="PRU00175"/>
    </source>
</evidence>
<dbReference type="EMBL" id="CAMXCT010004937">
    <property type="protein sequence ID" value="CAI4010832.1"/>
    <property type="molecule type" value="Genomic_DNA"/>
</dbReference>
<accession>A0A9P1DK13</accession>
<keyword evidence="1" id="KW-0479">Metal-binding</keyword>
<feature type="domain" description="RING-type" evidence="3">
    <location>
        <begin position="252"/>
        <end position="293"/>
    </location>
</feature>
<dbReference type="AlphaFoldDB" id="A0A9P1DK13"/>
<dbReference type="CDD" id="cd16454">
    <property type="entry name" value="RING-H2_PA-TM-RING"/>
    <property type="match status" value="1"/>
</dbReference>
<name>A0A9P1DK13_9DINO</name>
<dbReference type="SMART" id="SM00184">
    <property type="entry name" value="RING"/>
    <property type="match status" value="1"/>
</dbReference>
<dbReference type="SUPFAM" id="SSF57850">
    <property type="entry name" value="RING/U-box"/>
    <property type="match status" value="1"/>
</dbReference>
<keyword evidence="6" id="KW-0489">Methyltransferase</keyword>
<reference evidence="4" key="1">
    <citation type="submission" date="2022-10" db="EMBL/GenBank/DDBJ databases">
        <authorList>
            <person name="Chen Y."/>
            <person name="Dougan E. K."/>
            <person name="Chan C."/>
            <person name="Rhodes N."/>
            <person name="Thang M."/>
        </authorList>
    </citation>
    <scope>NUCLEOTIDE SEQUENCE</scope>
</reference>
<organism evidence="4">
    <name type="scientific">Cladocopium goreaui</name>
    <dbReference type="NCBI Taxonomy" id="2562237"/>
    <lineage>
        <taxon>Eukaryota</taxon>
        <taxon>Sar</taxon>
        <taxon>Alveolata</taxon>
        <taxon>Dinophyceae</taxon>
        <taxon>Suessiales</taxon>
        <taxon>Symbiodiniaceae</taxon>
        <taxon>Cladocopium</taxon>
    </lineage>
</organism>
<dbReference type="GO" id="GO:0032259">
    <property type="term" value="P:methylation"/>
    <property type="evidence" value="ECO:0007669"/>
    <property type="project" value="UniProtKB-KW"/>
</dbReference>
<dbReference type="PANTHER" id="PTHR22765:SF434">
    <property type="entry name" value="GB|AAD18119.1-RELATED"/>
    <property type="match status" value="1"/>
</dbReference>
<dbReference type="Gene3D" id="3.30.40.10">
    <property type="entry name" value="Zinc/RING finger domain, C3HC4 (zinc finger)"/>
    <property type="match status" value="1"/>
</dbReference>
<dbReference type="Pfam" id="PF13639">
    <property type="entry name" value="zf-RING_2"/>
    <property type="match status" value="1"/>
</dbReference>
<dbReference type="PROSITE" id="PS50089">
    <property type="entry name" value="ZF_RING_2"/>
    <property type="match status" value="1"/>
</dbReference>
<keyword evidence="1" id="KW-0863">Zinc-finger</keyword>
<dbReference type="GO" id="GO:0061630">
    <property type="term" value="F:ubiquitin protein ligase activity"/>
    <property type="evidence" value="ECO:0007669"/>
    <property type="project" value="TreeGrafter"/>
</dbReference>
<evidence type="ECO:0000313" key="6">
    <source>
        <dbReference type="EMBL" id="CAL4798144.1"/>
    </source>
</evidence>
<dbReference type="EMBL" id="CAMXCT030004937">
    <property type="protein sequence ID" value="CAL4798144.1"/>
    <property type="molecule type" value="Genomic_DNA"/>
</dbReference>
<feature type="region of interest" description="Disordered" evidence="2">
    <location>
        <begin position="20"/>
        <end position="71"/>
    </location>
</feature>
<dbReference type="InterPro" id="IPR013083">
    <property type="entry name" value="Znf_RING/FYVE/PHD"/>
</dbReference>